<dbReference type="AlphaFoldDB" id="A0A2K9LKY6"/>
<evidence type="ECO:0000313" key="7">
    <source>
        <dbReference type="EMBL" id="AUM12988.1"/>
    </source>
</evidence>
<evidence type="ECO:0000256" key="2">
    <source>
        <dbReference type="ARBA" id="ARBA00023235"/>
    </source>
</evidence>
<dbReference type="PIRSF" id="PIRSF001338">
    <property type="entry name" value="AIR_carboxylase"/>
    <property type="match status" value="1"/>
</dbReference>
<evidence type="ECO:0000313" key="8">
    <source>
        <dbReference type="Proteomes" id="UP000235116"/>
    </source>
</evidence>
<feature type="binding site" evidence="3 5">
    <location>
        <position position="42"/>
    </location>
    <ligand>
        <name>substrate</name>
    </ligand>
</feature>
<comment type="function">
    <text evidence="3 4">Catalyzes the conversion of N5-carboxyaminoimidazole ribonucleotide (N5-CAIR) to 4-carboxy-5-aminoimidazole ribonucleotide (CAIR).</text>
</comment>
<gene>
    <name evidence="3 7" type="primary">purE</name>
    <name evidence="7" type="ORF">Kalk_11375</name>
</gene>
<evidence type="ECO:0000256" key="3">
    <source>
        <dbReference type="HAMAP-Rule" id="MF_01929"/>
    </source>
</evidence>
<evidence type="ECO:0000256" key="4">
    <source>
        <dbReference type="PIRNR" id="PIRNR001338"/>
    </source>
</evidence>
<keyword evidence="1 3" id="KW-0658">Purine biosynthesis</keyword>
<proteinExistence type="inferred from homology"/>
<dbReference type="Proteomes" id="UP000235116">
    <property type="component" value="Chromosome"/>
</dbReference>
<feature type="binding site" evidence="3 5">
    <location>
        <position position="12"/>
    </location>
    <ligand>
        <name>substrate</name>
    </ligand>
</feature>
<dbReference type="PANTHER" id="PTHR23046">
    <property type="entry name" value="PHOSPHORIBOSYLAMINOIMIDAZOLE CARBOXYLASE CATALYTIC SUBUNIT"/>
    <property type="match status" value="1"/>
</dbReference>
<dbReference type="Gene3D" id="3.40.50.1970">
    <property type="match status" value="1"/>
</dbReference>
<dbReference type="EC" id="5.4.99.18" evidence="3 4"/>
<evidence type="ECO:0000259" key="6">
    <source>
        <dbReference type="SMART" id="SM01001"/>
    </source>
</evidence>
<dbReference type="SMART" id="SM01001">
    <property type="entry name" value="AIRC"/>
    <property type="match status" value="1"/>
</dbReference>
<dbReference type="InterPro" id="IPR000031">
    <property type="entry name" value="PurE_dom"/>
</dbReference>
<dbReference type="GO" id="GO:0034023">
    <property type="term" value="F:5-(carboxyamino)imidazole ribonucleotide mutase activity"/>
    <property type="evidence" value="ECO:0007669"/>
    <property type="project" value="UniProtKB-UniRule"/>
</dbReference>
<dbReference type="UniPathway" id="UPA00074">
    <property type="reaction ID" value="UER00943"/>
</dbReference>
<evidence type="ECO:0000256" key="1">
    <source>
        <dbReference type="ARBA" id="ARBA00022755"/>
    </source>
</evidence>
<dbReference type="Pfam" id="PF00731">
    <property type="entry name" value="AIRC"/>
    <property type="match status" value="1"/>
</dbReference>
<dbReference type="KEGG" id="kak:Kalk_11375"/>
<reference evidence="8" key="1">
    <citation type="submission" date="2017-08" db="EMBL/GenBank/DDBJ databases">
        <title>Direct submision.</title>
        <authorList>
            <person name="Kim S.-J."/>
            <person name="Rhee S.-K."/>
        </authorList>
    </citation>
    <scope>NUCLEOTIDE SEQUENCE [LARGE SCALE GENOMIC DNA]</scope>
    <source>
        <strain evidence="8">GI5</strain>
    </source>
</reference>
<keyword evidence="2 3" id="KW-0413">Isomerase</keyword>
<protein>
    <recommendedName>
        <fullName evidence="3 4">N5-carboxyaminoimidazole ribonucleotide mutase</fullName>
        <shortName evidence="3 4">N5-CAIR mutase</shortName>
        <ecNumber evidence="3 4">5.4.99.18</ecNumber>
    </recommendedName>
    <alternativeName>
        <fullName evidence="3">5-(carboxyamino)imidazole ribonucleotide mutase</fullName>
    </alternativeName>
</protein>
<comment type="catalytic activity">
    <reaction evidence="3 4">
        <text>5-carboxyamino-1-(5-phospho-D-ribosyl)imidazole + H(+) = 5-amino-1-(5-phospho-D-ribosyl)imidazole-4-carboxylate</text>
        <dbReference type="Rhea" id="RHEA:13193"/>
        <dbReference type="ChEBI" id="CHEBI:15378"/>
        <dbReference type="ChEBI" id="CHEBI:58730"/>
        <dbReference type="ChEBI" id="CHEBI:77657"/>
        <dbReference type="EC" id="5.4.99.18"/>
    </reaction>
</comment>
<organism evidence="7 8">
    <name type="scientific">Ketobacter alkanivorans</name>
    <dbReference type="NCBI Taxonomy" id="1917421"/>
    <lineage>
        <taxon>Bacteria</taxon>
        <taxon>Pseudomonadati</taxon>
        <taxon>Pseudomonadota</taxon>
        <taxon>Gammaproteobacteria</taxon>
        <taxon>Pseudomonadales</taxon>
        <taxon>Ketobacteraceae</taxon>
        <taxon>Ketobacter</taxon>
    </lineage>
</organism>
<feature type="binding site" evidence="3 5">
    <location>
        <position position="15"/>
    </location>
    <ligand>
        <name>substrate</name>
    </ligand>
</feature>
<dbReference type="HAMAP" id="MF_01929">
    <property type="entry name" value="PurE_classI"/>
    <property type="match status" value="1"/>
</dbReference>
<sequence>MSKPFVAILMGSDSDLPQVEPALDTLSKLKIPYEVKVTSAHRTPEITHSYVKDADKRGCSVFICAAGMAAHLAGAVAAATTKPVIGIPINASMNGLDSLLSTVQMPGGIPVATVAIGKAGAKNAAYLAAQMMSLADSELAQRVKDDRAANAKAVQEKDAALQARLAQKD</sequence>
<dbReference type="InterPro" id="IPR024694">
    <property type="entry name" value="PurE_prokaryotes"/>
</dbReference>
<dbReference type="GO" id="GO:0006189">
    <property type="term" value="P:'de novo' IMP biosynthetic process"/>
    <property type="evidence" value="ECO:0007669"/>
    <property type="project" value="UniProtKB-UniRule"/>
</dbReference>
<dbReference type="RefSeq" id="WP_101894367.1">
    <property type="nucleotide sequence ID" value="NZ_CP022684.1"/>
</dbReference>
<dbReference type="PANTHER" id="PTHR23046:SF2">
    <property type="entry name" value="PHOSPHORIBOSYLAMINOIMIDAZOLE CARBOXYLASE"/>
    <property type="match status" value="1"/>
</dbReference>
<evidence type="ECO:0000256" key="5">
    <source>
        <dbReference type="PIRSR" id="PIRSR001338-1"/>
    </source>
</evidence>
<dbReference type="NCBIfam" id="TIGR01162">
    <property type="entry name" value="purE"/>
    <property type="match status" value="1"/>
</dbReference>
<comment type="similarity">
    <text evidence="3">Belongs to the AIR carboxylase family. Class I subfamily.</text>
</comment>
<accession>A0A2K9LKY6</accession>
<comment type="pathway">
    <text evidence="3 4">Purine metabolism; IMP biosynthesis via de novo pathway; 5-amino-1-(5-phospho-D-ribosyl)imidazole-4-carboxylate from 5-amino-1-(5-phospho-D-ribosyl)imidazole (N5-CAIR route): step 2/2.</text>
</comment>
<dbReference type="InterPro" id="IPR033747">
    <property type="entry name" value="PurE_ClassI"/>
</dbReference>
<name>A0A2K9LKY6_9GAMM</name>
<dbReference type="OrthoDB" id="9791908at2"/>
<feature type="domain" description="PurE" evidence="6">
    <location>
        <begin position="4"/>
        <end position="154"/>
    </location>
</feature>
<dbReference type="EMBL" id="CP022684">
    <property type="protein sequence ID" value="AUM12988.1"/>
    <property type="molecule type" value="Genomic_DNA"/>
</dbReference>
<keyword evidence="8" id="KW-1185">Reference proteome</keyword>
<dbReference type="SUPFAM" id="SSF52255">
    <property type="entry name" value="N5-CAIR mutase (phosphoribosylaminoimidazole carboxylase, PurE)"/>
    <property type="match status" value="1"/>
</dbReference>